<gene>
    <name evidence="2" type="ORF">BLA29_013761</name>
</gene>
<comment type="caution">
    <text evidence="2">The sequence shown here is derived from an EMBL/GenBank/DDBJ whole genome shotgun (WGS) entry which is preliminary data.</text>
</comment>
<feature type="compositionally biased region" description="Basic residues" evidence="1">
    <location>
        <begin position="94"/>
        <end position="105"/>
    </location>
</feature>
<name>A0A1Y3BSN6_EURMA</name>
<feature type="non-terminal residue" evidence="2">
    <location>
        <position position="129"/>
    </location>
</feature>
<dbReference type="Proteomes" id="UP000194236">
    <property type="component" value="Unassembled WGS sequence"/>
</dbReference>
<organism evidence="2 3">
    <name type="scientific">Euroglyphus maynei</name>
    <name type="common">Mayne's house dust mite</name>
    <dbReference type="NCBI Taxonomy" id="6958"/>
    <lineage>
        <taxon>Eukaryota</taxon>
        <taxon>Metazoa</taxon>
        <taxon>Ecdysozoa</taxon>
        <taxon>Arthropoda</taxon>
        <taxon>Chelicerata</taxon>
        <taxon>Arachnida</taxon>
        <taxon>Acari</taxon>
        <taxon>Acariformes</taxon>
        <taxon>Sarcoptiformes</taxon>
        <taxon>Astigmata</taxon>
        <taxon>Psoroptidia</taxon>
        <taxon>Analgoidea</taxon>
        <taxon>Pyroglyphidae</taxon>
        <taxon>Pyroglyphinae</taxon>
        <taxon>Euroglyphus</taxon>
    </lineage>
</organism>
<dbReference type="AlphaFoldDB" id="A0A1Y3BSN6"/>
<protein>
    <submittedName>
        <fullName evidence="2">Uncharacterized protein</fullName>
    </submittedName>
</protein>
<feature type="region of interest" description="Disordered" evidence="1">
    <location>
        <begin position="69"/>
        <end position="129"/>
    </location>
</feature>
<accession>A0A1Y3BSN6</accession>
<sequence>MIELKPTDEIIEEKTEEEICPEIEETKMDVETVKKTVKKSKRKEWVTKLEDEKEKDITEETEVKITEEIIELPGEEQRIDEKPKEDIPEESKPKKPSKKVIRRKSKPEISEEKSEEPKSVVTEELIELK</sequence>
<feature type="compositionally biased region" description="Basic and acidic residues" evidence="1">
    <location>
        <begin position="75"/>
        <end position="93"/>
    </location>
</feature>
<feature type="compositionally biased region" description="Basic and acidic residues" evidence="1">
    <location>
        <begin position="106"/>
        <end position="118"/>
    </location>
</feature>
<keyword evidence="3" id="KW-1185">Reference proteome</keyword>
<evidence type="ECO:0000313" key="2">
    <source>
        <dbReference type="EMBL" id="OTF82586.1"/>
    </source>
</evidence>
<evidence type="ECO:0000313" key="3">
    <source>
        <dbReference type="Proteomes" id="UP000194236"/>
    </source>
</evidence>
<reference evidence="2 3" key="1">
    <citation type="submission" date="2017-03" db="EMBL/GenBank/DDBJ databases">
        <title>Genome Survey of Euroglyphus maynei.</title>
        <authorList>
            <person name="Arlian L.G."/>
            <person name="Morgan M.S."/>
            <person name="Rider S.D."/>
        </authorList>
    </citation>
    <scope>NUCLEOTIDE SEQUENCE [LARGE SCALE GENOMIC DNA]</scope>
    <source>
        <strain evidence="2">Arlian Lab</strain>
        <tissue evidence="2">Whole body</tissue>
    </source>
</reference>
<dbReference type="EMBL" id="MUJZ01007765">
    <property type="protein sequence ID" value="OTF82586.1"/>
    <property type="molecule type" value="Genomic_DNA"/>
</dbReference>
<evidence type="ECO:0000256" key="1">
    <source>
        <dbReference type="SAM" id="MobiDB-lite"/>
    </source>
</evidence>
<proteinExistence type="predicted"/>